<evidence type="ECO:0000313" key="1">
    <source>
        <dbReference type="EMBL" id="MBM1715847.1"/>
    </source>
</evidence>
<sequence length="218" mass="23763">MNEARQHRFTPPKGAADLLLIRHGETQAAVRGESFPMVEGQGDPALRPEGEAQAVAVGERLKTEPISAIYVTTMQRTHQTAAPLAKHLGVVPRIERDLREVFLGDWDGGEFRFRAADNDPAIRRARERHEWGELPNAETTAQLQTRVRAGLLRIAQAHPDELVAVVVHGGVVSAALAIATGSPAFAFNGADNGSISRLVIRGEQMTMRGFNDVSHLRT</sequence>
<dbReference type="CDD" id="cd07067">
    <property type="entry name" value="HP_PGM_like"/>
    <property type="match status" value="1"/>
</dbReference>
<dbReference type="InterPro" id="IPR013078">
    <property type="entry name" value="His_Pase_superF_clade-1"/>
</dbReference>
<proteinExistence type="predicted"/>
<evidence type="ECO:0000313" key="2">
    <source>
        <dbReference type="Proteomes" id="UP000732193"/>
    </source>
</evidence>
<dbReference type="EMBL" id="JAFBRM010000010">
    <property type="protein sequence ID" value="MBM1715847.1"/>
    <property type="molecule type" value="Genomic_DNA"/>
</dbReference>
<dbReference type="PANTHER" id="PTHR48100">
    <property type="entry name" value="BROAD-SPECIFICITY PHOSPHATASE YOR283W-RELATED"/>
    <property type="match status" value="1"/>
</dbReference>
<dbReference type="AlphaFoldDB" id="A0AAE2W344"/>
<dbReference type="PANTHER" id="PTHR48100:SF1">
    <property type="entry name" value="HISTIDINE PHOSPHATASE FAMILY PROTEIN-RELATED"/>
    <property type="match status" value="1"/>
</dbReference>
<name>A0AAE2W344_9RHOB</name>
<protein>
    <submittedName>
        <fullName evidence="1">Histidine phosphatase family protein</fullName>
    </submittedName>
</protein>
<dbReference type="Pfam" id="PF00300">
    <property type="entry name" value="His_Phos_1"/>
    <property type="match status" value="1"/>
</dbReference>
<dbReference type="Proteomes" id="UP000732193">
    <property type="component" value="Unassembled WGS sequence"/>
</dbReference>
<comment type="caution">
    <text evidence="1">The sequence shown here is derived from an EMBL/GenBank/DDBJ whole genome shotgun (WGS) entry which is preliminary data.</text>
</comment>
<dbReference type="GO" id="GO:0016791">
    <property type="term" value="F:phosphatase activity"/>
    <property type="evidence" value="ECO:0007669"/>
    <property type="project" value="TreeGrafter"/>
</dbReference>
<organism evidence="1 2">
    <name type="scientific">Sulfitobacter geojensis</name>
    <dbReference type="NCBI Taxonomy" id="1342299"/>
    <lineage>
        <taxon>Bacteria</taxon>
        <taxon>Pseudomonadati</taxon>
        <taxon>Pseudomonadota</taxon>
        <taxon>Alphaproteobacteria</taxon>
        <taxon>Rhodobacterales</taxon>
        <taxon>Roseobacteraceae</taxon>
        <taxon>Sulfitobacter</taxon>
    </lineage>
</organism>
<reference evidence="1 2" key="1">
    <citation type="submission" date="2021-01" db="EMBL/GenBank/DDBJ databases">
        <title>Diatom-associated Roseobacters Show Island Model of Population Structure.</title>
        <authorList>
            <person name="Qu L."/>
            <person name="Feng X."/>
            <person name="Chen Y."/>
            <person name="Li L."/>
            <person name="Wang X."/>
            <person name="Hu Z."/>
            <person name="Wang H."/>
            <person name="Luo H."/>
        </authorList>
    </citation>
    <scope>NUCLEOTIDE SEQUENCE [LARGE SCALE GENOMIC DNA]</scope>
    <source>
        <strain evidence="1 2">TR60-84</strain>
    </source>
</reference>
<dbReference type="Gene3D" id="3.40.50.1240">
    <property type="entry name" value="Phosphoglycerate mutase-like"/>
    <property type="match status" value="1"/>
</dbReference>
<dbReference type="InterPro" id="IPR029033">
    <property type="entry name" value="His_PPase_superfam"/>
</dbReference>
<accession>A0AAE2W344</accession>
<dbReference type="SMART" id="SM00855">
    <property type="entry name" value="PGAM"/>
    <property type="match status" value="1"/>
</dbReference>
<dbReference type="RefSeq" id="WP_203243575.1">
    <property type="nucleotide sequence ID" value="NZ_JAFBRH010000009.1"/>
</dbReference>
<gene>
    <name evidence="1" type="ORF">JQV55_19915</name>
</gene>
<keyword evidence="2" id="KW-1185">Reference proteome</keyword>
<dbReference type="GO" id="GO:0005737">
    <property type="term" value="C:cytoplasm"/>
    <property type="evidence" value="ECO:0007669"/>
    <property type="project" value="TreeGrafter"/>
</dbReference>
<dbReference type="InterPro" id="IPR050275">
    <property type="entry name" value="PGM_Phosphatase"/>
</dbReference>
<dbReference type="SUPFAM" id="SSF53254">
    <property type="entry name" value="Phosphoglycerate mutase-like"/>
    <property type="match status" value="1"/>
</dbReference>